<keyword evidence="1" id="KW-1277">Toxin-antitoxin system</keyword>
<keyword evidence="4" id="KW-1185">Reference proteome</keyword>
<comment type="similarity">
    <text evidence="2">Belongs to the RelE toxin family.</text>
</comment>
<dbReference type="Proteomes" id="UP001207930">
    <property type="component" value="Unassembled WGS sequence"/>
</dbReference>
<dbReference type="InterPro" id="IPR007712">
    <property type="entry name" value="RelE/ParE_toxin"/>
</dbReference>
<accession>A0ABT3FIU1</accession>
<dbReference type="Pfam" id="PF05016">
    <property type="entry name" value="ParE_toxin"/>
    <property type="match status" value="1"/>
</dbReference>
<dbReference type="PIRSF" id="PIRSF029218">
    <property type="entry name" value="ParE"/>
    <property type="match status" value="1"/>
</dbReference>
<evidence type="ECO:0000256" key="2">
    <source>
        <dbReference type="PIRNR" id="PIRNR029218"/>
    </source>
</evidence>
<dbReference type="EMBL" id="JAPDDS010000001">
    <property type="protein sequence ID" value="MCW1883478.1"/>
    <property type="molecule type" value="Genomic_DNA"/>
</dbReference>
<proteinExistence type="inferred from homology"/>
<evidence type="ECO:0000256" key="1">
    <source>
        <dbReference type="ARBA" id="ARBA00022649"/>
    </source>
</evidence>
<protein>
    <recommendedName>
        <fullName evidence="2">Toxin</fullName>
    </recommendedName>
</protein>
<comment type="caution">
    <text evidence="3">The sequence shown here is derived from an EMBL/GenBank/DDBJ whole genome shotgun (WGS) entry which is preliminary data.</text>
</comment>
<sequence>MAAYFLSPLAVADLEGILEYTLANWGEEQFDRYRKAMTLALESLARTPLARGSKARDDLMQGCRFFRVEHHYIVYRSSPHGIEVGRILHERMNFELQVEGDPFTG</sequence>
<evidence type="ECO:0000313" key="3">
    <source>
        <dbReference type="EMBL" id="MCW1883478.1"/>
    </source>
</evidence>
<reference evidence="3 4" key="1">
    <citation type="submission" date="2022-10" db="EMBL/GenBank/DDBJ databases">
        <title>Luteolibacter flavescens strain MCCC 1K03193, whole genome shotgun sequencing project.</title>
        <authorList>
            <person name="Zhao G."/>
            <person name="Shen L."/>
        </authorList>
    </citation>
    <scope>NUCLEOTIDE SEQUENCE [LARGE SCALE GENOMIC DNA]</scope>
    <source>
        <strain evidence="3 4">MCCC 1K03193</strain>
    </source>
</reference>
<gene>
    <name evidence="3" type="ORF">OKA04_01980</name>
</gene>
<dbReference type="Gene3D" id="3.30.2310.20">
    <property type="entry name" value="RelE-like"/>
    <property type="match status" value="1"/>
</dbReference>
<evidence type="ECO:0000313" key="4">
    <source>
        <dbReference type="Proteomes" id="UP001207930"/>
    </source>
</evidence>
<dbReference type="InterPro" id="IPR028344">
    <property type="entry name" value="ParE1/4"/>
</dbReference>
<dbReference type="InterPro" id="IPR035093">
    <property type="entry name" value="RelE/ParE_toxin_dom_sf"/>
</dbReference>
<dbReference type="RefSeq" id="WP_264499438.1">
    <property type="nucleotide sequence ID" value="NZ_JAPDDS010000001.1"/>
</dbReference>
<organism evidence="3 4">
    <name type="scientific">Luteolibacter flavescens</name>
    <dbReference type="NCBI Taxonomy" id="1859460"/>
    <lineage>
        <taxon>Bacteria</taxon>
        <taxon>Pseudomonadati</taxon>
        <taxon>Verrucomicrobiota</taxon>
        <taxon>Verrucomicrobiia</taxon>
        <taxon>Verrucomicrobiales</taxon>
        <taxon>Verrucomicrobiaceae</taxon>
        <taxon>Luteolibacter</taxon>
    </lineage>
</organism>
<name>A0ABT3FIU1_9BACT</name>